<gene>
    <name evidence="1" type="ordered locus">Ilyop_1034</name>
</gene>
<accession>E3H9B6</accession>
<evidence type="ECO:0000313" key="2">
    <source>
        <dbReference type="Proteomes" id="UP000006875"/>
    </source>
</evidence>
<dbReference type="HOGENOM" id="CLU_2302044_0_0_0"/>
<dbReference type="AlphaFoldDB" id="E3H9B6"/>
<evidence type="ECO:0000313" key="1">
    <source>
        <dbReference type="EMBL" id="ADO82815.1"/>
    </source>
</evidence>
<dbReference type="OrthoDB" id="92835at2"/>
<reference evidence="1 2" key="1">
    <citation type="journal article" date="2010" name="Stand. Genomic Sci.">
        <title>Complete genome sequence of Ilyobacter polytropus type strain (CuHbu1).</title>
        <authorList>
            <person name="Sikorski J."/>
            <person name="Chertkov O."/>
            <person name="Lapidus A."/>
            <person name="Nolan M."/>
            <person name="Lucas S."/>
            <person name="Del Rio T.G."/>
            <person name="Tice H."/>
            <person name="Cheng J.F."/>
            <person name="Tapia R."/>
            <person name="Han C."/>
            <person name="Goodwin L."/>
            <person name="Pitluck S."/>
            <person name="Liolios K."/>
            <person name="Ivanova N."/>
            <person name="Mavromatis K."/>
            <person name="Mikhailova N."/>
            <person name="Pati A."/>
            <person name="Chen A."/>
            <person name="Palaniappan K."/>
            <person name="Land M."/>
            <person name="Hauser L."/>
            <person name="Chang Y.J."/>
            <person name="Jeffries C.D."/>
            <person name="Brambilla E."/>
            <person name="Yasawong M."/>
            <person name="Rohde M."/>
            <person name="Pukall R."/>
            <person name="Spring S."/>
            <person name="Goker M."/>
            <person name="Woyke T."/>
            <person name="Bristow J."/>
            <person name="Eisen J.A."/>
            <person name="Markowitz V."/>
            <person name="Hugenholtz P."/>
            <person name="Kyrpides N.C."/>
            <person name="Klenk H.P."/>
        </authorList>
    </citation>
    <scope>NUCLEOTIDE SEQUENCE [LARGE SCALE GENOMIC DNA]</scope>
    <source>
        <strain evidence="2">ATCC 51220 / DSM 2926 / LMG 16218 / CuHBu1</strain>
    </source>
</reference>
<dbReference type="KEGG" id="ipo:Ilyop_1034"/>
<dbReference type="RefSeq" id="WP_013387483.1">
    <property type="nucleotide sequence ID" value="NC_014632.1"/>
</dbReference>
<dbReference type="STRING" id="572544.Ilyop_1034"/>
<keyword evidence="2" id="KW-1185">Reference proteome</keyword>
<protein>
    <submittedName>
        <fullName evidence="1">Uncharacterized protein</fullName>
    </submittedName>
</protein>
<organism evidence="1 2">
    <name type="scientific">Ilyobacter polytropus (strain ATCC 51220 / DSM 2926 / LMG 16218 / CuHBu1)</name>
    <dbReference type="NCBI Taxonomy" id="572544"/>
    <lineage>
        <taxon>Bacteria</taxon>
        <taxon>Fusobacteriati</taxon>
        <taxon>Fusobacteriota</taxon>
        <taxon>Fusobacteriia</taxon>
        <taxon>Fusobacteriales</taxon>
        <taxon>Fusobacteriaceae</taxon>
        <taxon>Ilyobacter</taxon>
    </lineage>
</organism>
<dbReference type="EMBL" id="CP002281">
    <property type="protein sequence ID" value="ADO82815.1"/>
    <property type="molecule type" value="Genomic_DNA"/>
</dbReference>
<name>E3H9B6_ILYPC</name>
<sequence length="100" mass="11575">MAIKKTEEKKSEATKKEYPKKKRESIYYIGPTVKRGLLDNGSVFRGGLPKEVEKLKEKYPGIQPLFIPKDKYIEAVNKVRIQGTKFNILYENAKKDIEGR</sequence>
<proteinExistence type="predicted"/>
<dbReference type="Proteomes" id="UP000006875">
    <property type="component" value="Chromosome"/>
</dbReference>